<sequence>MANITDFTEKQFEDRLEKNVERLTKNRLAVESPTAFLLGGQPGSGKTSLRSAISEETQGNVVIIDNDTFKQQHPNFDELVKLYEKDVVKYVTPYSNRMTEAIISRLRDKGYNLVIEGTGRTTDVPIQTATMLQAKDYETKMYVMAVPKINSYLGTIERYETMYADDPMTASAIKDSDFNKVALLYCLWIKLSKGKFYPQRKNI</sequence>
<dbReference type="Gene3D" id="3.40.50.300">
    <property type="entry name" value="P-loop containing nucleotide triphosphate hydrolases"/>
    <property type="match status" value="1"/>
</dbReference>
<evidence type="ECO:0000256" key="6">
    <source>
        <dbReference type="ARBA" id="ARBA00048178"/>
    </source>
</evidence>
<evidence type="ECO:0000256" key="2">
    <source>
        <dbReference type="ARBA" id="ARBA00011963"/>
    </source>
</evidence>
<dbReference type="SUPFAM" id="SSF52540">
    <property type="entry name" value="P-loop containing nucleoside triphosphate hydrolases"/>
    <property type="match status" value="1"/>
</dbReference>
<reference evidence="8" key="1">
    <citation type="journal article" date="1985" name="Aust J Exp Biol Med Sci 63 (PT 4) 63 ( Pt">
        <title>A conjugative plasmid encoding production of a diffusible pigment and resistance to aminoglycosides and macrolides in Staphylococcus aureus.</title>
        <authorList>
            <person name="Townsend D.E."/>
            <person name="Ashdown N."/>
            <person name="Annear D.I."/>
            <person name="Grubb W.B."/>
        </authorList>
    </citation>
    <scope>NUCLEOTIDE SEQUENCE</scope>
    <source>
        <strain evidence="8">WG512</strain>
        <plasmid evidence="8">pWBG14</plasmid>
    </source>
</reference>
<name>A0A3S7RNR3_STAAU</name>
<evidence type="ECO:0000256" key="3">
    <source>
        <dbReference type="ARBA" id="ARBA00022741"/>
    </source>
</evidence>
<dbReference type="EC" id="2.7.1.176" evidence="2"/>
<keyword evidence="8" id="KW-0614">Plasmid</keyword>
<proteinExistence type="inferred from homology"/>
<dbReference type="InterPro" id="IPR027417">
    <property type="entry name" value="P-loop_NTPase"/>
</dbReference>
<dbReference type="Pfam" id="PF06414">
    <property type="entry name" value="Zeta_toxin"/>
    <property type="match status" value="1"/>
</dbReference>
<dbReference type="EMBL" id="MH587576">
    <property type="protein sequence ID" value="AXQ85963.1"/>
    <property type="molecule type" value="Genomic_DNA"/>
</dbReference>
<keyword evidence="3" id="KW-0547">Nucleotide-binding</keyword>
<organism evidence="8">
    <name type="scientific">Staphylococcus aureus</name>
    <dbReference type="NCBI Taxonomy" id="1280"/>
    <lineage>
        <taxon>Bacteria</taxon>
        <taxon>Bacillati</taxon>
        <taxon>Bacillota</taxon>
        <taxon>Bacilli</taxon>
        <taxon>Bacillales</taxon>
        <taxon>Staphylococcaceae</taxon>
        <taxon>Staphylococcus</taxon>
    </lineage>
</organism>
<gene>
    <name evidence="8" type="ORF">pWBG14_00044</name>
</gene>
<dbReference type="GO" id="GO:0005524">
    <property type="term" value="F:ATP binding"/>
    <property type="evidence" value="ECO:0007669"/>
    <property type="project" value="UniProtKB-KW"/>
</dbReference>
<comment type="catalytic activity">
    <reaction evidence="6">
        <text>UDP-N-acetyl-alpha-D-glucosamine + ATP = UDP-N-acetyl-alpha-D-glucosamine 3'-phosphate + ADP + H(+)</text>
        <dbReference type="Rhea" id="RHEA:32671"/>
        <dbReference type="ChEBI" id="CHEBI:15378"/>
        <dbReference type="ChEBI" id="CHEBI:30616"/>
        <dbReference type="ChEBI" id="CHEBI:57705"/>
        <dbReference type="ChEBI" id="CHEBI:64353"/>
        <dbReference type="ChEBI" id="CHEBI:456216"/>
        <dbReference type="EC" id="2.7.1.176"/>
    </reaction>
</comment>
<accession>A0A3S7RNR3</accession>
<evidence type="ECO:0000313" key="8">
    <source>
        <dbReference type="EMBL" id="AXQ85963.1"/>
    </source>
</evidence>
<keyword evidence="8" id="KW-0808">Transferase</keyword>
<evidence type="ECO:0000256" key="4">
    <source>
        <dbReference type="ARBA" id="ARBA00022840"/>
    </source>
</evidence>
<evidence type="ECO:0000256" key="1">
    <source>
        <dbReference type="ARBA" id="ARBA00009104"/>
    </source>
</evidence>
<dbReference type="RefSeq" id="WP_017466700.1">
    <property type="nucleotide sequence ID" value="NZ_FMNI01000004.1"/>
</dbReference>
<keyword evidence="4" id="KW-0067">ATP-binding</keyword>
<protein>
    <recommendedName>
        <fullName evidence="5">UDP-N-acetylglucosamine kinase</fullName>
        <ecNumber evidence="2">2.7.1.176</ecNumber>
    </recommendedName>
    <alternativeName>
        <fullName evidence="5">UDP-N-acetylglucosamine kinase</fullName>
    </alternativeName>
</protein>
<reference evidence="8" key="2">
    <citation type="journal article" date="2016" name="Mob. Genet. Elements">
        <title>An updated view of plasmid conjugation and mobilization in Staphylococcus.</title>
        <authorList>
            <person name="Ramsay J.P."/>
            <person name="Kwong S.M."/>
            <person name="Murphy R.J."/>
            <person name="Yui Eto K."/>
            <person name="Price K.J."/>
            <person name="Nguyen Q.T."/>
            <person name="O'Brien F.G."/>
            <person name="Grubb W.B."/>
            <person name="Coombs G.W."/>
            <person name="Firth N."/>
        </authorList>
    </citation>
    <scope>NUCLEOTIDE SEQUENCE</scope>
    <source>
        <strain evidence="8">WG512</strain>
        <plasmid evidence="8">pWBG14</plasmid>
    </source>
</reference>
<dbReference type="GO" id="GO:0016301">
    <property type="term" value="F:kinase activity"/>
    <property type="evidence" value="ECO:0007669"/>
    <property type="project" value="InterPro"/>
</dbReference>
<dbReference type="InterPro" id="IPR010488">
    <property type="entry name" value="Zeta_toxin_domain"/>
</dbReference>
<feature type="domain" description="Zeta toxin" evidence="7">
    <location>
        <begin position="28"/>
        <end position="162"/>
    </location>
</feature>
<geneLocation type="plasmid" evidence="8">
    <name>pWBG14</name>
</geneLocation>
<evidence type="ECO:0000259" key="7">
    <source>
        <dbReference type="Pfam" id="PF06414"/>
    </source>
</evidence>
<comment type="similarity">
    <text evidence="1">Belongs to the zeta toxin family.</text>
</comment>
<evidence type="ECO:0000256" key="5">
    <source>
        <dbReference type="ARBA" id="ARBA00032897"/>
    </source>
</evidence>
<dbReference type="AlphaFoldDB" id="A0A3S7RNR3"/>